<gene>
    <name evidence="1" type="ORF">FCC1311_021812</name>
</gene>
<protein>
    <submittedName>
        <fullName evidence="1">Uncharacterized protein</fullName>
    </submittedName>
</protein>
<organism evidence="1 2">
    <name type="scientific">Hondaea fermentalgiana</name>
    <dbReference type="NCBI Taxonomy" id="2315210"/>
    <lineage>
        <taxon>Eukaryota</taxon>
        <taxon>Sar</taxon>
        <taxon>Stramenopiles</taxon>
        <taxon>Bigyra</taxon>
        <taxon>Labyrinthulomycetes</taxon>
        <taxon>Thraustochytrida</taxon>
        <taxon>Thraustochytriidae</taxon>
        <taxon>Hondaea</taxon>
    </lineage>
</organism>
<dbReference type="EMBL" id="BEYU01000017">
    <property type="protein sequence ID" value="GBG25961.1"/>
    <property type="molecule type" value="Genomic_DNA"/>
</dbReference>
<name>A0A2R5GCR0_9STRA</name>
<keyword evidence="2" id="KW-1185">Reference proteome</keyword>
<sequence length="193" mass="20533">MILPVPSKAAQIFASKAATDAVFMAGDDDAVSLAAKNLRRPHLNFANPTAEVTAAIFLDAASLQLAASTVAACTSKISPEFMLHLQPCPGDAPFQTVSCRDRDRYSRGIRKRRQDADSKLLQDAIISSMQVVPFAGPVQGNTSHMIAPVQRAIRQGYIAPPGTAPPFPQQNMVFTQVGTAPNVAGKDDDDVDS</sequence>
<reference evidence="1 2" key="1">
    <citation type="submission" date="2017-12" db="EMBL/GenBank/DDBJ databases">
        <title>Sequencing, de novo assembly and annotation of complete genome of a new Thraustochytrid species, strain FCC1311.</title>
        <authorList>
            <person name="Sedici K."/>
            <person name="Godart F."/>
            <person name="Aiese Cigliano R."/>
            <person name="Sanseverino W."/>
            <person name="Barakat M."/>
            <person name="Ortet P."/>
            <person name="Marechal E."/>
            <person name="Cagnac O."/>
            <person name="Amato A."/>
        </authorList>
    </citation>
    <scope>NUCLEOTIDE SEQUENCE [LARGE SCALE GENOMIC DNA]</scope>
</reference>
<dbReference type="AlphaFoldDB" id="A0A2R5GCR0"/>
<comment type="caution">
    <text evidence="1">The sequence shown here is derived from an EMBL/GenBank/DDBJ whole genome shotgun (WGS) entry which is preliminary data.</text>
</comment>
<dbReference type="Proteomes" id="UP000241890">
    <property type="component" value="Unassembled WGS sequence"/>
</dbReference>
<evidence type="ECO:0000313" key="2">
    <source>
        <dbReference type="Proteomes" id="UP000241890"/>
    </source>
</evidence>
<proteinExistence type="predicted"/>
<accession>A0A2R5GCR0</accession>
<evidence type="ECO:0000313" key="1">
    <source>
        <dbReference type="EMBL" id="GBG25961.1"/>
    </source>
</evidence>
<dbReference type="InParanoid" id="A0A2R5GCR0"/>